<accession>A0ACC2PEK6</accession>
<comment type="caution">
    <text evidence="1">The sequence shown here is derived from an EMBL/GenBank/DDBJ whole genome shotgun (WGS) entry which is preliminary data.</text>
</comment>
<name>A0ACC2PEK6_9HYME</name>
<dbReference type="Proteomes" id="UP001239111">
    <property type="component" value="Chromosome 1"/>
</dbReference>
<proteinExistence type="predicted"/>
<protein>
    <submittedName>
        <fullName evidence="1">Uncharacterized protein</fullName>
    </submittedName>
</protein>
<dbReference type="EMBL" id="CM056741">
    <property type="protein sequence ID" value="KAJ8681513.1"/>
    <property type="molecule type" value="Genomic_DNA"/>
</dbReference>
<organism evidence="1 2">
    <name type="scientific">Eretmocerus hayati</name>
    <dbReference type="NCBI Taxonomy" id="131215"/>
    <lineage>
        <taxon>Eukaryota</taxon>
        <taxon>Metazoa</taxon>
        <taxon>Ecdysozoa</taxon>
        <taxon>Arthropoda</taxon>
        <taxon>Hexapoda</taxon>
        <taxon>Insecta</taxon>
        <taxon>Pterygota</taxon>
        <taxon>Neoptera</taxon>
        <taxon>Endopterygota</taxon>
        <taxon>Hymenoptera</taxon>
        <taxon>Apocrita</taxon>
        <taxon>Proctotrupomorpha</taxon>
        <taxon>Chalcidoidea</taxon>
        <taxon>Aphelinidae</taxon>
        <taxon>Aphelininae</taxon>
        <taxon>Eretmocerus</taxon>
    </lineage>
</organism>
<gene>
    <name evidence="1" type="ORF">QAD02_017305</name>
</gene>
<reference evidence="1" key="1">
    <citation type="submission" date="2023-04" db="EMBL/GenBank/DDBJ databases">
        <title>A chromosome-level genome assembly of the parasitoid wasp Eretmocerus hayati.</title>
        <authorList>
            <person name="Zhong Y."/>
            <person name="Liu S."/>
            <person name="Liu Y."/>
        </authorList>
    </citation>
    <scope>NUCLEOTIDE SEQUENCE</scope>
    <source>
        <strain evidence="1">ZJU_SS_LIU_2023</strain>
    </source>
</reference>
<keyword evidence="2" id="KW-1185">Reference proteome</keyword>
<sequence length="942" mass="103625">MPLVRKPMRYAHPEGHTDVCYFTGGSGGIVTCGTDGDVRAWVHLMDDDPSANCISDQVLTVLSKGDSLYVGTDNNTVQILSHPDLEKQGIVTRFSAPVCALATSAESDLIVAGACDMRIQVSNIKTKDNFELNGHDAPILGLSLDPKEEFIASSSGDGTIKVWSIKDRRSVHTWNVVPKCNSFFTAKAYAAPSFQCKIGEYLAYPQYKEVVVVMRNTWKEAFKLRTTELKHELSICKFSECGTLIAASSVCGEIVVWDVDTKVLVGVVEHQQNAKITSLAWKPEKPSEIAFCDALGQLSCVDVQTARNESPAAMEAEPVANGHITDGDSNFASINGDADDDDDDDDNVISLSKIKASVLDEDHKSLSDVESDHHRNEKQALPEVNLQKPFQPGSTPAHLLSRYMVWNDVGIVMCFNSEDDEESNIEVSFNDVTVHHSMHINNYLGHTMAALSVEALILAAPPVEDAPSKVVVVALQGWGTGNKEWIVDLPDGEEAEAVAAGDCFVAVATSARIVRLFLPGGTQREVVAVPGPVVAMNGHRNNLAIAYHSSIGAHGDQMMSLLWIRVLGPNLKSYSLHLPLSRASNLMWLGFSDLSSPVVMDSDGIINLYDQKARLWRVASNTNRLSKGKLDSYFIIGINESDRIARCILCKGSHYPPTTPRPIVMEVPLTIPLCEPESEKSEKEAKVWQLGSHPLDENEALLSLISTACRKNAEFRAVEICKYIASQKLIEIAIKYALRLHNTALANKLQSIGDTKESDDEIRKIATQEDIFNDQIDLSEDQELSFVSVSSTPDVEIRPLTPSQNYGRRSNPFLKKGSTPKPKGLSALDELEESPKPITTPPVGVMKAKKPAQSVPKKESFLCWLQRNKESVEKECVGLDKGQRTKVAFERFKAESARTESVEATTDEMNKKRKLCEVDENEENCETKRTVSSKLEAFARQD</sequence>
<evidence type="ECO:0000313" key="2">
    <source>
        <dbReference type="Proteomes" id="UP001239111"/>
    </source>
</evidence>
<evidence type="ECO:0000313" key="1">
    <source>
        <dbReference type="EMBL" id="KAJ8681513.1"/>
    </source>
</evidence>